<dbReference type="InterPro" id="IPR008775">
    <property type="entry name" value="Phytyl_CoA_dOase-like"/>
</dbReference>
<accession>A0A410GE48</accession>
<keyword evidence="1" id="KW-0560">Oxidoreductase</keyword>
<keyword evidence="1" id="KW-0223">Dioxygenase</keyword>
<dbReference type="PANTHER" id="PTHR20883:SF51">
    <property type="entry name" value="PHYTANOYL-COA HYDROXYLASE"/>
    <property type="match status" value="1"/>
</dbReference>
<reference evidence="1 2" key="1">
    <citation type="submission" date="2017-08" db="EMBL/GenBank/DDBJ databases">
        <authorList>
            <person name="Park S.-J."/>
            <person name="Kim H."/>
        </authorList>
    </citation>
    <scope>NUCLEOTIDE SEQUENCE [LARGE SCALE GENOMIC DNA]</scope>
    <source>
        <strain evidence="2">ye3</strain>
    </source>
</reference>
<dbReference type="GO" id="GO:0016706">
    <property type="term" value="F:2-oxoglutarate-dependent dioxygenase activity"/>
    <property type="evidence" value="ECO:0007669"/>
    <property type="project" value="UniProtKB-ARBA"/>
</dbReference>
<dbReference type="EMBL" id="CP022987">
    <property type="protein sequence ID" value="QAA94573.1"/>
    <property type="molecule type" value="Genomic_DNA"/>
</dbReference>
<gene>
    <name evidence="1" type="ORF">CKA81_12585</name>
</gene>
<name>A0A410GE48_9BURK</name>
<keyword evidence="2" id="KW-1185">Reference proteome</keyword>
<evidence type="ECO:0000313" key="2">
    <source>
        <dbReference type="Proteomes" id="UP000283474"/>
    </source>
</evidence>
<evidence type="ECO:0000313" key="1">
    <source>
        <dbReference type="EMBL" id="QAA94573.1"/>
    </source>
</evidence>
<dbReference type="KEGG" id="pus:CKA81_12585"/>
<dbReference type="Gene3D" id="2.60.120.620">
    <property type="entry name" value="q2cbj1_9rhob like domain"/>
    <property type="match status" value="1"/>
</dbReference>
<sequence length="261" mass="29681">MHLTNAQIKEYNENGFVVLHGLFSQKEVEAAKADISRMAEVETDHIVREKNGTVRTIFRSHDANSPTHSVPFHDMARVPRIIEPIQDILGSDDLYVYHSKLNLKDAIDGAIWQWHQDYGYWKVDGVPSADGMTTALVMLNEASELSGCLYFVPGSHKLGRLDAELDEKTTSYKLWTVPKQKMIDLMEEYGDPIPIIGEPGTVVIFHPNIVHGSGHNMSPRARWQMYFVYNRRDNRPAEVENPRPEYVCSRLFEPVVASDSV</sequence>
<dbReference type="OrthoDB" id="9791262at2"/>
<dbReference type="AlphaFoldDB" id="A0A410GE48"/>
<dbReference type="GO" id="GO:0005506">
    <property type="term" value="F:iron ion binding"/>
    <property type="evidence" value="ECO:0007669"/>
    <property type="project" value="UniProtKB-ARBA"/>
</dbReference>
<dbReference type="RefSeq" id="WP_128355570.1">
    <property type="nucleotide sequence ID" value="NZ_CP022987.1"/>
</dbReference>
<organism evidence="1 2">
    <name type="scientific">Pollutimonas thiosulfatoxidans</name>
    <dbReference type="NCBI Taxonomy" id="2028345"/>
    <lineage>
        <taxon>Bacteria</taxon>
        <taxon>Pseudomonadati</taxon>
        <taxon>Pseudomonadota</taxon>
        <taxon>Betaproteobacteria</taxon>
        <taxon>Burkholderiales</taxon>
        <taxon>Alcaligenaceae</taxon>
        <taxon>Pollutimonas</taxon>
    </lineage>
</organism>
<dbReference type="PANTHER" id="PTHR20883">
    <property type="entry name" value="PHYTANOYL-COA DIOXYGENASE DOMAIN CONTAINING 1"/>
    <property type="match status" value="1"/>
</dbReference>
<dbReference type="Pfam" id="PF05721">
    <property type="entry name" value="PhyH"/>
    <property type="match status" value="1"/>
</dbReference>
<dbReference type="Proteomes" id="UP000283474">
    <property type="component" value="Chromosome"/>
</dbReference>
<dbReference type="SUPFAM" id="SSF51197">
    <property type="entry name" value="Clavaminate synthase-like"/>
    <property type="match status" value="1"/>
</dbReference>
<protein>
    <submittedName>
        <fullName evidence="1">Phytanoyl-CoA dioxygenase</fullName>
    </submittedName>
</protein>
<proteinExistence type="predicted"/>